<feature type="region of interest" description="Disordered" evidence="1">
    <location>
        <begin position="237"/>
        <end position="270"/>
    </location>
</feature>
<feature type="region of interest" description="Disordered" evidence="1">
    <location>
        <begin position="91"/>
        <end position="115"/>
    </location>
</feature>
<accession>A0A9Q8SJZ9</accession>
<dbReference type="Proteomes" id="UP000830671">
    <property type="component" value="Chromosome 2"/>
</dbReference>
<feature type="region of interest" description="Disordered" evidence="1">
    <location>
        <begin position="1"/>
        <end position="40"/>
    </location>
</feature>
<organism evidence="2 3">
    <name type="scientific">Colletotrichum lupini</name>
    <dbReference type="NCBI Taxonomy" id="145971"/>
    <lineage>
        <taxon>Eukaryota</taxon>
        <taxon>Fungi</taxon>
        <taxon>Dikarya</taxon>
        <taxon>Ascomycota</taxon>
        <taxon>Pezizomycotina</taxon>
        <taxon>Sordariomycetes</taxon>
        <taxon>Hypocreomycetidae</taxon>
        <taxon>Glomerellales</taxon>
        <taxon>Glomerellaceae</taxon>
        <taxon>Colletotrichum</taxon>
        <taxon>Colletotrichum acutatum species complex</taxon>
    </lineage>
</organism>
<dbReference type="GeneID" id="73337814"/>
<evidence type="ECO:0000313" key="3">
    <source>
        <dbReference type="Proteomes" id="UP000830671"/>
    </source>
</evidence>
<dbReference type="AlphaFoldDB" id="A0A9Q8SJZ9"/>
<keyword evidence="3" id="KW-1185">Reference proteome</keyword>
<evidence type="ECO:0000256" key="1">
    <source>
        <dbReference type="SAM" id="MobiDB-lite"/>
    </source>
</evidence>
<dbReference type="EMBL" id="CP019474">
    <property type="protein sequence ID" value="UQC78310.1"/>
    <property type="molecule type" value="Genomic_DNA"/>
</dbReference>
<dbReference type="RefSeq" id="XP_049139947.1">
    <property type="nucleotide sequence ID" value="XM_049282804.1"/>
</dbReference>
<reference evidence="2" key="1">
    <citation type="journal article" date="2021" name="Mol. Plant Microbe Interact.">
        <title>Complete Genome Sequence of the Plant-Pathogenic Fungus Colletotrichum lupini.</title>
        <authorList>
            <person name="Baroncelli R."/>
            <person name="Pensec F."/>
            <person name="Da Lio D."/>
            <person name="Boufleur T."/>
            <person name="Vicente I."/>
            <person name="Sarrocco S."/>
            <person name="Picot A."/>
            <person name="Baraldi E."/>
            <person name="Sukno S."/>
            <person name="Thon M."/>
            <person name="Le Floch G."/>
        </authorList>
    </citation>
    <scope>NUCLEOTIDE SEQUENCE</scope>
    <source>
        <strain evidence="2">IMI 504893</strain>
    </source>
</reference>
<gene>
    <name evidence="2" type="ORF">CLUP02_03787</name>
</gene>
<protein>
    <submittedName>
        <fullName evidence="2">Uncharacterized protein</fullName>
    </submittedName>
</protein>
<dbReference type="KEGG" id="clup:CLUP02_03787"/>
<sequence length="270" mass="29841">MRAEQKMLDSDSLPQSQSCLQADDPSSAGHPGDISPGQEGMKLDLKVGMSQAQGSQKSATYGAYCVSYRGHRKFQGTPLFSCYEDAAANDKQQPLTRRKERAPLPGSCTPALRHPPPRSYGYVPSLCQTLPKAVTDTGSRRRLEMLLPITERLRSERRTSETARQTSLPMPRASTIYLKSTPGHALLHHCHTNFTTTTSCAFRQPDVGSLAWSACSQPPDNICHTTILVASSRILEPPQSHNDRRSPSTNPLHHPHAIHSDRSQPRRRLS</sequence>
<proteinExistence type="predicted"/>
<evidence type="ECO:0000313" key="2">
    <source>
        <dbReference type="EMBL" id="UQC78310.1"/>
    </source>
</evidence>
<name>A0A9Q8SJZ9_9PEZI</name>